<feature type="region of interest" description="Disordered" evidence="3">
    <location>
        <begin position="1"/>
        <end position="72"/>
    </location>
</feature>
<keyword evidence="1 2" id="KW-0175">Coiled coil</keyword>
<dbReference type="EMBL" id="KB310269">
    <property type="protein sequence ID" value="ELT92063.1"/>
    <property type="molecule type" value="Genomic_DNA"/>
</dbReference>
<dbReference type="PANTHER" id="PTHR14882">
    <property type="entry name" value="COILED-COIL DOMAIN-CONTAINING 74A"/>
    <property type="match status" value="1"/>
</dbReference>
<sequence length="414" mass="46876">MLDLMQDSPSADVSMSTATAPLPPLNNLPQWSRVNTLDKARYPKPFLKDRLQPLPNTSEGSSPDQEDTEAMDEDGMNPQMKILHLEKSVQFLRQQHKDILSHLHEEIDKLKRENKELQFHLVVLSSNASNSPTDLALLPQSFTETTKVSTPSVEPSLTRDVDLERSSVPKDGVADDLKLNFMEEEIREMKFALNEERSRNQYLTRLVEQLQQSKQSEHVPLPPRGQRKINSAASAQSSNESGYPSLNASAAVRKPSTHQGPLPFNATLEPFQVCIASQPPRPPTLQECQVILKHMQKVSDHQSHELNQLKSDLRDVLYSHKWTPDAYLLAKAYVAEDDAREAAVHERLPKIALKQPSRKLPDIAYIQRDALSLPALKQTMGNKAIERRKRTQIIHKSRFRREVAPPRQSEVSKG</sequence>
<feature type="region of interest" description="Disordered" evidence="3">
    <location>
        <begin position="211"/>
        <end position="260"/>
    </location>
</feature>
<name>R7TE72_CAPTE</name>
<evidence type="ECO:0000313" key="6">
    <source>
        <dbReference type="EMBL" id="ELT92063.1"/>
    </source>
</evidence>
<accession>R7TE72</accession>
<reference evidence="7" key="3">
    <citation type="submission" date="2015-06" db="UniProtKB">
        <authorList>
            <consortium name="EnsemblMetazoa"/>
        </authorList>
    </citation>
    <scope>IDENTIFICATION</scope>
</reference>
<dbReference type="HOGENOM" id="CLU_718152_0_0_1"/>
<dbReference type="OMA" id="HKNKRIP"/>
<dbReference type="Pfam" id="PF14917">
    <property type="entry name" value="CCDC74_C"/>
    <property type="match status" value="1"/>
</dbReference>
<dbReference type="Pfam" id="PF14916">
    <property type="entry name" value="CCDC92"/>
    <property type="match status" value="1"/>
</dbReference>
<feature type="compositionally biased region" description="Basic and acidic residues" evidence="3">
    <location>
        <begin position="400"/>
        <end position="414"/>
    </location>
</feature>
<dbReference type="PANTHER" id="PTHR14882:SF5">
    <property type="entry name" value="COILED-COIL DOMAIN CONTAINING 74A"/>
    <property type="match status" value="1"/>
</dbReference>
<dbReference type="InterPro" id="IPR040370">
    <property type="entry name" value="CCDC74A/CCDC74B/CCDC92"/>
</dbReference>
<feature type="compositionally biased region" description="Polar residues" evidence="3">
    <location>
        <begin position="239"/>
        <end position="248"/>
    </location>
</feature>
<reference evidence="6 8" key="2">
    <citation type="journal article" date="2013" name="Nature">
        <title>Insights into bilaterian evolution from three spiralian genomes.</title>
        <authorList>
            <person name="Simakov O."/>
            <person name="Marletaz F."/>
            <person name="Cho S.J."/>
            <person name="Edsinger-Gonzales E."/>
            <person name="Havlak P."/>
            <person name="Hellsten U."/>
            <person name="Kuo D.H."/>
            <person name="Larsson T."/>
            <person name="Lv J."/>
            <person name="Arendt D."/>
            <person name="Savage R."/>
            <person name="Osoegawa K."/>
            <person name="de Jong P."/>
            <person name="Grimwood J."/>
            <person name="Chapman J.A."/>
            <person name="Shapiro H."/>
            <person name="Aerts A."/>
            <person name="Otillar R.P."/>
            <person name="Terry A.Y."/>
            <person name="Boore J.L."/>
            <person name="Grigoriev I.V."/>
            <person name="Lindberg D.R."/>
            <person name="Seaver E.C."/>
            <person name="Weisblat D.A."/>
            <person name="Putnam N.H."/>
            <person name="Rokhsar D.S."/>
        </authorList>
    </citation>
    <scope>NUCLEOTIDE SEQUENCE</scope>
    <source>
        <strain evidence="6 8">I ESC-2004</strain>
    </source>
</reference>
<dbReference type="STRING" id="283909.R7TE72"/>
<dbReference type="InterPro" id="IPR029422">
    <property type="entry name" value="CCDC74_C"/>
</dbReference>
<evidence type="ECO:0000259" key="4">
    <source>
        <dbReference type="Pfam" id="PF14916"/>
    </source>
</evidence>
<gene>
    <name evidence="6" type="ORF">CAPTEDRAFT_228486</name>
</gene>
<organism evidence="6">
    <name type="scientific">Capitella teleta</name>
    <name type="common">Polychaete worm</name>
    <dbReference type="NCBI Taxonomy" id="283909"/>
    <lineage>
        <taxon>Eukaryota</taxon>
        <taxon>Metazoa</taxon>
        <taxon>Spiralia</taxon>
        <taxon>Lophotrochozoa</taxon>
        <taxon>Annelida</taxon>
        <taxon>Polychaeta</taxon>
        <taxon>Sedentaria</taxon>
        <taxon>Scolecida</taxon>
        <taxon>Capitellidae</taxon>
        <taxon>Capitella</taxon>
    </lineage>
</organism>
<dbReference type="Proteomes" id="UP000014760">
    <property type="component" value="Unassembled WGS sequence"/>
</dbReference>
<dbReference type="InterPro" id="IPR039496">
    <property type="entry name" value="CCDC92/74_N"/>
</dbReference>
<reference evidence="8" key="1">
    <citation type="submission" date="2012-12" db="EMBL/GenBank/DDBJ databases">
        <authorList>
            <person name="Hellsten U."/>
            <person name="Grimwood J."/>
            <person name="Chapman J.A."/>
            <person name="Shapiro H."/>
            <person name="Aerts A."/>
            <person name="Otillar R.P."/>
            <person name="Terry A.Y."/>
            <person name="Boore J.L."/>
            <person name="Simakov O."/>
            <person name="Marletaz F."/>
            <person name="Cho S.-J."/>
            <person name="Edsinger-Gonzales E."/>
            <person name="Havlak P."/>
            <person name="Kuo D.-H."/>
            <person name="Larsson T."/>
            <person name="Lv J."/>
            <person name="Arendt D."/>
            <person name="Savage R."/>
            <person name="Osoegawa K."/>
            <person name="de Jong P."/>
            <person name="Lindberg D.R."/>
            <person name="Seaver E.C."/>
            <person name="Weisblat D.A."/>
            <person name="Putnam N.H."/>
            <person name="Grigoriev I.V."/>
            <person name="Rokhsar D.S."/>
        </authorList>
    </citation>
    <scope>NUCLEOTIDE SEQUENCE</scope>
    <source>
        <strain evidence="8">I ESC-2004</strain>
    </source>
</reference>
<feature type="domain" description="CCDC92/74 N-terminal" evidence="4">
    <location>
        <begin position="81"/>
        <end position="131"/>
    </location>
</feature>
<keyword evidence="8" id="KW-1185">Reference proteome</keyword>
<evidence type="ECO:0000256" key="1">
    <source>
        <dbReference type="ARBA" id="ARBA00023054"/>
    </source>
</evidence>
<feature type="compositionally biased region" description="Polar residues" evidence="3">
    <location>
        <begin position="7"/>
        <end position="19"/>
    </location>
</feature>
<evidence type="ECO:0000259" key="5">
    <source>
        <dbReference type="Pfam" id="PF14917"/>
    </source>
</evidence>
<dbReference type="AlphaFoldDB" id="R7TE72"/>
<feature type="region of interest" description="Disordered" evidence="3">
    <location>
        <begin position="395"/>
        <end position="414"/>
    </location>
</feature>
<dbReference type="OrthoDB" id="2155209at2759"/>
<evidence type="ECO:0000256" key="2">
    <source>
        <dbReference type="SAM" id="Coils"/>
    </source>
</evidence>
<feature type="compositionally biased region" description="Polar residues" evidence="3">
    <location>
        <begin position="54"/>
        <end position="63"/>
    </location>
</feature>
<feature type="compositionally biased region" description="Basic and acidic residues" evidence="3">
    <location>
        <begin position="36"/>
        <end position="51"/>
    </location>
</feature>
<dbReference type="EnsemblMetazoa" id="CapteT228486">
    <property type="protein sequence ID" value="CapteP228486"/>
    <property type="gene ID" value="CapteG228486"/>
</dbReference>
<evidence type="ECO:0008006" key="9">
    <source>
        <dbReference type="Google" id="ProtNLM"/>
    </source>
</evidence>
<protein>
    <recommendedName>
        <fullName evidence="9">CCDC92/74 N-terminal domain-containing protein</fullName>
    </recommendedName>
</protein>
<feature type="domain" description="Coiled coil protein 74 C-terminal" evidence="5">
    <location>
        <begin position="277"/>
        <end position="401"/>
    </location>
</feature>
<evidence type="ECO:0000313" key="7">
    <source>
        <dbReference type="EnsemblMetazoa" id="CapteP228486"/>
    </source>
</evidence>
<dbReference type="EMBL" id="AMQN01013504">
    <property type="status" value="NOT_ANNOTATED_CDS"/>
    <property type="molecule type" value="Genomic_DNA"/>
</dbReference>
<evidence type="ECO:0000256" key="3">
    <source>
        <dbReference type="SAM" id="MobiDB-lite"/>
    </source>
</evidence>
<proteinExistence type="predicted"/>
<evidence type="ECO:0000313" key="8">
    <source>
        <dbReference type="Proteomes" id="UP000014760"/>
    </source>
</evidence>
<feature type="coiled-coil region" evidence="2">
    <location>
        <begin position="93"/>
        <end position="127"/>
    </location>
</feature>